<dbReference type="AlphaFoldDB" id="A0A7W4PQB1"/>
<accession>A0A7W4PQB1</accession>
<organism evidence="1 2">
    <name type="scientific">Gluconacetobacter takamatsuzukensis</name>
    <dbReference type="NCBI Taxonomy" id="1286190"/>
    <lineage>
        <taxon>Bacteria</taxon>
        <taxon>Pseudomonadati</taxon>
        <taxon>Pseudomonadota</taxon>
        <taxon>Alphaproteobacteria</taxon>
        <taxon>Acetobacterales</taxon>
        <taxon>Acetobacteraceae</taxon>
        <taxon>Gluconacetobacter</taxon>
    </lineage>
</organism>
<keyword evidence="2" id="KW-1185">Reference proteome</keyword>
<dbReference type="PANTHER" id="PTHR40266">
    <property type="entry name" value="TOXIN HIGB-1"/>
    <property type="match status" value="1"/>
</dbReference>
<reference evidence="1 2" key="1">
    <citation type="submission" date="2020-04" db="EMBL/GenBank/DDBJ databases">
        <title>Description of novel Gluconacetobacter.</title>
        <authorList>
            <person name="Sombolestani A."/>
        </authorList>
    </citation>
    <scope>NUCLEOTIDE SEQUENCE [LARGE SCALE GENOMIC DNA]</scope>
    <source>
        <strain evidence="1 2">LMG 27800</strain>
    </source>
</reference>
<evidence type="ECO:0000313" key="2">
    <source>
        <dbReference type="Proteomes" id="UP000540556"/>
    </source>
</evidence>
<protein>
    <submittedName>
        <fullName evidence="1">Plasmid maintenance system killer protein</fullName>
    </submittedName>
</protein>
<comment type="caution">
    <text evidence="1">The sequence shown here is derived from an EMBL/GenBank/DDBJ whole genome shotgun (WGS) entry which is preliminary data.</text>
</comment>
<dbReference type="PANTHER" id="PTHR40266:SF2">
    <property type="entry name" value="TOXIN HIGB-1"/>
    <property type="match status" value="1"/>
</dbReference>
<dbReference type="EMBL" id="JABEQK010000017">
    <property type="protein sequence ID" value="MBB2206512.1"/>
    <property type="molecule type" value="Genomic_DNA"/>
</dbReference>
<gene>
    <name evidence="1" type="ORF">HLH27_16060</name>
</gene>
<sequence length="79" mass="9025">MFRRYLEVSREKCRCTKRRIESPAALPPGCTALPVDLESLSGDRAGRYSIRVNDRFRTCFVWKDDGPHPVEIVDYHGGA</sequence>
<dbReference type="SUPFAM" id="SSF143011">
    <property type="entry name" value="RelE-like"/>
    <property type="match status" value="1"/>
</dbReference>
<proteinExistence type="predicted"/>
<dbReference type="Proteomes" id="UP000540556">
    <property type="component" value="Unassembled WGS sequence"/>
</dbReference>
<name>A0A7W4PQB1_9PROT</name>
<dbReference type="Gene3D" id="3.30.2310.20">
    <property type="entry name" value="RelE-like"/>
    <property type="match status" value="1"/>
</dbReference>
<dbReference type="InterPro" id="IPR035093">
    <property type="entry name" value="RelE/ParE_toxin_dom_sf"/>
</dbReference>
<dbReference type="InterPro" id="IPR007711">
    <property type="entry name" value="HigB-1"/>
</dbReference>
<evidence type="ECO:0000313" key="1">
    <source>
        <dbReference type="EMBL" id="MBB2206512.1"/>
    </source>
</evidence>